<keyword evidence="1" id="KW-0805">Transcription regulation</keyword>
<dbReference type="PANTHER" id="PTHR24567">
    <property type="entry name" value="CRP FAMILY TRANSCRIPTIONAL REGULATORY PROTEIN"/>
    <property type="match status" value="1"/>
</dbReference>
<sequence>MMNRLTRKLEAFGPLPDADKRLLDEIIRDARSVKPRTDLIREGETPNDVNLILEGFACRYKMTPNGTRQIVAYLVPGDFCDLHVFILKAMDHTIATLSQCQVVKIPRPRILALMERPAIARAFWWAALVDEATLREWLINVGVRTAEQRVAHLLCELLLRLETVGLTNGDTYELPITQAELADTVGLTAVHVNRVLQRLRGDGLITLKGKNLVILDVARLKALSGFNPNYLHLSDQNGLPEQSV</sequence>
<dbReference type="InterPro" id="IPR012318">
    <property type="entry name" value="HTH_CRP"/>
</dbReference>
<dbReference type="SMART" id="SM00419">
    <property type="entry name" value="HTH_CRP"/>
    <property type="match status" value="1"/>
</dbReference>
<dbReference type="Pfam" id="PF00027">
    <property type="entry name" value="cNMP_binding"/>
    <property type="match status" value="1"/>
</dbReference>
<dbReference type="InterPro" id="IPR014710">
    <property type="entry name" value="RmlC-like_jellyroll"/>
</dbReference>
<dbReference type="Pfam" id="PF13545">
    <property type="entry name" value="HTH_Crp_2"/>
    <property type="match status" value="1"/>
</dbReference>
<dbReference type="PRINTS" id="PR00034">
    <property type="entry name" value="HTHCRP"/>
</dbReference>
<dbReference type="SUPFAM" id="SSF51206">
    <property type="entry name" value="cAMP-binding domain-like"/>
    <property type="match status" value="1"/>
</dbReference>
<dbReference type="SUPFAM" id="SSF46785">
    <property type="entry name" value="Winged helix' DNA-binding domain"/>
    <property type="match status" value="1"/>
</dbReference>
<keyword evidence="3" id="KW-0804">Transcription</keyword>
<dbReference type="InterPro" id="IPR050397">
    <property type="entry name" value="Env_Response_Regulators"/>
</dbReference>
<dbReference type="Gene3D" id="1.10.10.10">
    <property type="entry name" value="Winged helix-like DNA-binding domain superfamily/Winged helix DNA-binding domain"/>
    <property type="match status" value="1"/>
</dbReference>
<dbReference type="InterPro" id="IPR036390">
    <property type="entry name" value="WH_DNA-bd_sf"/>
</dbReference>
<name>A0A512C523_9HYPH</name>
<comment type="caution">
    <text evidence="5">The sequence shown here is derived from an EMBL/GenBank/DDBJ whole genome shotgun (WGS) entry which is preliminary data.</text>
</comment>
<keyword evidence="2" id="KW-0238">DNA-binding</keyword>
<dbReference type="GO" id="GO:0003677">
    <property type="term" value="F:DNA binding"/>
    <property type="evidence" value="ECO:0007669"/>
    <property type="project" value="UniProtKB-KW"/>
</dbReference>
<gene>
    <name evidence="5" type="ORF">MAE02_70200</name>
</gene>
<protein>
    <submittedName>
        <fullName evidence="5">Transcriptional regulator</fullName>
    </submittedName>
</protein>
<dbReference type="RefSeq" id="WP_114189483.1">
    <property type="nucleotide sequence ID" value="NZ_BJYU01000426.1"/>
</dbReference>
<dbReference type="PANTHER" id="PTHR24567:SF68">
    <property type="entry name" value="DNA-BINDING TRANSCRIPTIONAL DUAL REGULATOR CRP"/>
    <property type="match status" value="1"/>
</dbReference>
<dbReference type="InterPro" id="IPR000595">
    <property type="entry name" value="cNMP-bd_dom"/>
</dbReference>
<dbReference type="GO" id="GO:0003700">
    <property type="term" value="F:DNA-binding transcription factor activity"/>
    <property type="evidence" value="ECO:0007669"/>
    <property type="project" value="TreeGrafter"/>
</dbReference>
<evidence type="ECO:0000313" key="5">
    <source>
        <dbReference type="EMBL" id="GEO19324.1"/>
    </source>
</evidence>
<dbReference type="CDD" id="cd00038">
    <property type="entry name" value="CAP_ED"/>
    <property type="match status" value="1"/>
</dbReference>
<evidence type="ECO:0000256" key="2">
    <source>
        <dbReference type="ARBA" id="ARBA00023125"/>
    </source>
</evidence>
<evidence type="ECO:0000256" key="1">
    <source>
        <dbReference type="ARBA" id="ARBA00023015"/>
    </source>
</evidence>
<dbReference type="Proteomes" id="UP000321085">
    <property type="component" value="Unassembled WGS sequence"/>
</dbReference>
<dbReference type="OrthoDB" id="7584044at2"/>
<dbReference type="AlphaFoldDB" id="A0A512C523"/>
<dbReference type="SMART" id="SM00100">
    <property type="entry name" value="cNMP"/>
    <property type="match status" value="1"/>
</dbReference>
<dbReference type="InterPro" id="IPR018490">
    <property type="entry name" value="cNMP-bd_dom_sf"/>
</dbReference>
<evidence type="ECO:0000259" key="4">
    <source>
        <dbReference type="PROSITE" id="PS51063"/>
    </source>
</evidence>
<dbReference type="PROSITE" id="PS51063">
    <property type="entry name" value="HTH_CRP_2"/>
    <property type="match status" value="1"/>
</dbReference>
<accession>A0A512C523</accession>
<keyword evidence="6" id="KW-1185">Reference proteome</keyword>
<evidence type="ECO:0000256" key="3">
    <source>
        <dbReference type="ARBA" id="ARBA00023163"/>
    </source>
</evidence>
<evidence type="ECO:0000313" key="6">
    <source>
        <dbReference type="Proteomes" id="UP000321085"/>
    </source>
</evidence>
<reference evidence="5 6" key="1">
    <citation type="submission" date="2019-07" db="EMBL/GenBank/DDBJ databases">
        <title>Whole genome shotgun sequence of Microvirga aerophila NBRC 106136.</title>
        <authorList>
            <person name="Hosoyama A."/>
            <person name="Uohara A."/>
            <person name="Ohji S."/>
            <person name="Ichikawa N."/>
        </authorList>
    </citation>
    <scope>NUCLEOTIDE SEQUENCE [LARGE SCALE GENOMIC DNA]</scope>
    <source>
        <strain evidence="5 6">NBRC 106136</strain>
    </source>
</reference>
<dbReference type="GO" id="GO:0005829">
    <property type="term" value="C:cytosol"/>
    <property type="evidence" value="ECO:0007669"/>
    <property type="project" value="TreeGrafter"/>
</dbReference>
<dbReference type="EMBL" id="BJYU01000426">
    <property type="protein sequence ID" value="GEO19324.1"/>
    <property type="molecule type" value="Genomic_DNA"/>
</dbReference>
<dbReference type="InterPro" id="IPR036388">
    <property type="entry name" value="WH-like_DNA-bd_sf"/>
</dbReference>
<feature type="domain" description="HTH crp-type" evidence="4">
    <location>
        <begin position="144"/>
        <end position="218"/>
    </location>
</feature>
<organism evidence="5 6">
    <name type="scientific">Microvirga aerophila</name>
    <dbReference type="NCBI Taxonomy" id="670291"/>
    <lineage>
        <taxon>Bacteria</taxon>
        <taxon>Pseudomonadati</taxon>
        <taxon>Pseudomonadota</taxon>
        <taxon>Alphaproteobacteria</taxon>
        <taxon>Hyphomicrobiales</taxon>
        <taxon>Methylobacteriaceae</taxon>
        <taxon>Microvirga</taxon>
    </lineage>
</organism>
<dbReference type="Gene3D" id="2.60.120.10">
    <property type="entry name" value="Jelly Rolls"/>
    <property type="match status" value="1"/>
</dbReference>
<proteinExistence type="predicted"/>